<dbReference type="SUPFAM" id="SSF51445">
    <property type="entry name" value="(Trans)glycosidases"/>
    <property type="match status" value="1"/>
</dbReference>
<feature type="compositionally biased region" description="Basic and acidic residues" evidence="4">
    <location>
        <begin position="351"/>
        <end position="369"/>
    </location>
</feature>
<dbReference type="InterPro" id="IPR036156">
    <property type="entry name" value="Beta-gal/glucu_dom_sf"/>
</dbReference>
<sequence>MKKSLRIMFGIISVVLLFFLTWTAAFTQPGGQMSPIRRSSLMMLPETQLMLTDWFIQSSARLQADGAALSRPGIMTDRWYPTQVPSTVLGTLVENNIYGDVFFGKNLEKIKAEDFQTSWWYRTEFLLPAYPGRTRTFLELDGVNYRANIWLNGQKVADASEIYGPFRRFRLDITGLARSGQRNVLAIEVIPPAKGEPTIGFVDWNPAPADNSMGLWRPVRIRQTGEVTIENPFVQTSLDTTTLKEARLTIQAEVRNHSEVPITGSLEVELENIRLSREVKLGSKEVQKVVFSPETNKELVLTNPRVWWTHDLGRPELNLLSMAFRLKVPSAEEKAAIKPPAAAEPAQPPVQEKEQEKPQDREKDKDRMRIPPQFRALQPVSDWLVLRFGIREIKDYINEQGHRGYLLNGKKILIRGGGWTDDLFLNNRSKKLRAELMYARHLNLNALRLEGFWGTSRELYHLCDELGLLLMVGWSCHWEWENYLGKPADPRYGGITSPEDMALVAASFRDQVRWLRNHPSIFVWALASDLVPKPELEKEYLKILAEDDPTRPFLNSTGTKVSEVSGKSGVKMNGPYDWVPPNYWFIDKKNGGAFGFNTETGPGPQVPVLESLKKMIPEEALWPQNEYWNFHCSRGMFKSLDRYNEAMRERLGWPENVAEYCDKAQFLNYEAMRGMFEAFVARRPLATGVIQWMYNSAWPKLWWQLYDYYLMPTGAFYGARKANTPVHLIYDHETREIIASNLSAVRAEKLNALVRVFDLGLKERFRQEFPLTLEADGKTVLTRLPDIPNLTGIYFLDLRIIGPKQTLEDHNFYVLSLEPDVLDFEKTLWYVTPVKKYADLKALNNLPESQVRYRWKLEGKDLIKNLTIELHNPGPNLAFNLEIQVIKKLRQKSVVPIFLEDNYLSLLPGERRTVKGYFFGEDLEGDELEVRIKGWKVKATEVKKF</sequence>
<gene>
    <name evidence="9" type="ORF">OP8BY_0532</name>
</gene>
<dbReference type="Pfam" id="PF00703">
    <property type="entry name" value="Glyco_hydro_2"/>
    <property type="match status" value="1"/>
</dbReference>
<evidence type="ECO:0000256" key="2">
    <source>
        <dbReference type="ARBA" id="ARBA00022801"/>
    </source>
</evidence>
<evidence type="ECO:0000313" key="10">
    <source>
        <dbReference type="Proteomes" id="UP000257323"/>
    </source>
</evidence>
<dbReference type="Pfam" id="PF22666">
    <property type="entry name" value="Glyco_hydro_2_N2"/>
    <property type="match status" value="1"/>
</dbReference>
<dbReference type="GO" id="GO:0004553">
    <property type="term" value="F:hydrolase activity, hydrolyzing O-glycosyl compounds"/>
    <property type="evidence" value="ECO:0007669"/>
    <property type="project" value="InterPro"/>
</dbReference>
<dbReference type="Pfam" id="PF18368">
    <property type="entry name" value="Ig_GlcNase"/>
    <property type="match status" value="1"/>
</dbReference>
<dbReference type="GO" id="GO:0005975">
    <property type="term" value="P:carbohydrate metabolic process"/>
    <property type="evidence" value="ECO:0007669"/>
    <property type="project" value="InterPro"/>
</dbReference>
<reference evidence="9 10" key="1">
    <citation type="submission" date="2018-08" db="EMBL/GenBank/DDBJ databases">
        <title>Genome analysis of the thermophilic bacterium of the candidate phylum Aminicenantes from deep subsurface aquifer revealed its physiology and ecological role.</title>
        <authorList>
            <person name="Kadnikov V.V."/>
            <person name="Mardanov A.V."/>
            <person name="Beletsky A.V."/>
            <person name="Karnachuk O.V."/>
            <person name="Ravin N.V."/>
        </authorList>
    </citation>
    <scope>NUCLEOTIDE SEQUENCE [LARGE SCALE GENOMIC DNA]</scope>
    <source>
        <strain evidence="9">BY38</strain>
    </source>
</reference>
<feature type="domain" description="Exo-beta-D-glucosaminidase Ig-fold" evidence="7">
    <location>
        <begin position="829"/>
        <end position="937"/>
    </location>
</feature>
<dbReference type="SUPFAM" id="SSF49785">
    <property type="entry name" value="Galactose-binding domain-like"/>
    <property type="match status" value="1"/>
</dbReference>
<name>A0A3E2BKS0_9BACT</name>
<comment type="caution">
    <text evidence="9">The sequence shown here is derived from an EMBL/GenBank/DDBJ whole genome shotgun (WGS) entry which is preliminary data.</text>
</comment>
<dbReference type="EMBL" id="QUAH01000011">
    <property type="protein sequence ID" value="RFT15237.1"/>
    <property type="molecule type" value="Genomic_DNA"/>
</dbReference>
<dbReference type="Proteomes" id="UP000257323">
    <property type="component" value="Unassembled WGS sequence"/>
</dbReference>
<dbReference type="Gene3D" id="3.20.20.80">
    <property type="entry name" value="Glycosidases"/>
    <property type="match status" value="1"/>
</dbReference>
<dbReference type="InterPro" id="IPR006102">
    <property type="entry name" value="Ig-like_GH2"/>
</dbReference>
<evidence type="ECO:0000259" key="5">
    <source>
        <dbReference type="Pfam" id="PF00703"/>
    </source>
</evidence>
<feature type="region of interest" description="Disordered" evidence="4">
    <location>
        <begin position="334"/>
        <end position="369"/>
    </location>
</feature>
<dbReference type="PANTHER" id="PTHR43536">
    <property type="entry name" value="MANNOSYLGLYCOPROTEIN ENDO-BETA-MANNOSIDASE"/>
    <property type="match status" value="1"/>
</dbReference>
<dbReference type="Pfam" id="PF02836">
    <property type="entry name" value="Glyco_hydro_2_C"/>
    <property type="match status" value="1"/>
</dbReference>
<dbReference type="InterPro" id="IPR006103">
    <property type="entry name" value="Glyco_hydro_2_cat"/>
</dbReference>
<accession>A0A3E2BKS0</accession>
<dbReference type="InterPro" id="IPR017853">
    <property type="entry name" value="GH"/>
</dbReference>
<feature type="domain" description="Glycoside hydrolase family 2 immunoglobulin-like beta-sandwich" evidence="5">
    <location>
        <begin position="227"/>
        <end position="317"/>
    </location>
</feature>
<dbReference type="Gene3D" id="2.60.120.260">
    <property type="entry name" value="Galactose-binding domain-like"/>
    <property type="match status" value="1"/>
</dbReference>
<evidence type="ECO:0000313" key="9">
    <source>
        <dbReference type="EMBL" id="RFT15237.1"/>
    </source>
</evidence>
<dbReference type="InterPro" id="IPR054593">
    <property type="entry name" value="Beta-mannosidase-like_N2"/>
</dbReference>
<evidence type="ECO:0000256" key="3">
    <source>
        <dbReference type="ARBA" id="ARBA00023295"/>
    </source>
</evidence>
<evidence type="ECO:0000256" key="4">
    <source>
        <dbReference type="SAM" id="MobiDB-lite"/>
    </source>
</evidence>
<dbReference type="InterPro" id="IPR013783">
    <property type="entry name" value="Ig-like_fold"/>
</dbReference>
<organism evidence="9 10">
    <name type="scientific">Candidatus Saccharicenans subterraneus</name>
    <dbReference type="NCBI Taxonomy" id="2508984"/>
    <lineage>
        <taxon>Bacteria</taxon>
        <taxon>Candidatus Aminicenantota</taxon>
        <taxon>Candidatus Aminicenantia</taxon>
        <taxon>Candidatus Aminicenantales</taxon>
        <taxon>Candidatus Saccharicenantaceae</taxon>
        <taxon>Candidatus Saccharicenans</taxon>
    </lineage>
</organism>
<keyword evidence="3" id="KW-0326">Glycosidase</keyword>
<dbReference type="InterPro" id="IPR008979">
    <property type="entry name" value="Galactose-bd-like_sf"/>
</dbReference>
<protein>
    <submittedName>
        <fullName evidence="9">Beta-galactosidase/beta-glucuronidase</fullName>
    </submittedName>
</protein>
<evidence type="ECO:0000259" key="7">
    <source>
        <dbReference type="Pfam" id="PF18368"/>
    </source>
</evidence>
<evidence type="ECO:0000259" key="8">
    <source>
        <dbReference type="Pfam" id="PF22666"/>
    </source>
</evidence>
<dbReference type="InterPro" id="IPR043534">
    <property type="entry name" value="EBDG/EBM"/>
</dbReference>
<keyword evidence="2" id="KW-0378">Hydrolase</keyword>
<evidence type="ECO:0000259" key="6">
    <source>
        <dbReference type="Pfam" id="PF02836"/>
    </source>
</evidence>
<dbReference type="PANTHER" id="PTHR43536:SF1">
    <property type="entry name" value="MANNOSYLGLYCOPROTEIN ENDO-BETA-MANNOSIDASE"/>
    <property type="match status" value="1"/>
</dbReference>
<feature type="domain" description="Beta-mannosidase-like galactose-binding" evidence="8">
    <location>
        <begin position="77"/>
        <end position="192"/>
    </location>
</feature>
<evidence type="ECO:0000256" key="1">
    <source>
        <dbReference type="ARBA" id="ARBA00007401"/>
    </source>
</evidence>
<comment type="similarity">
    <text evidence="1">Belongs to the glycosyl hydrolase 2 family.</text>
</comment>
<dbReference type="InterPro" id="IPR041351">
    <property type="entry name" value="Ig_GlcNase"/>
</dbReference>
<dbReference type="Gene3D" id="2.60.40.10">
    <property type="entry name" value="Immunoglobulins"/>
    <property type="match status" value="3"/>
</dbReference>
<dbReference type="SUPFAM" id="SSF49303">
    <property type="entry name" value="beta-Galactosidase/glucuronidase domain"/>
    <property type="match status" value="3"/>
</dbReference>
<feature type="domain" description="Glycoside hydrolase family 2 catalytic" evidence="6">
    <location>
        <begin position="406"/>
        <end position="553"/>
    </location>
</feature>
<proteinExistence type="inferred from homology"/>
<dbReference type="AlphaFoldDB" id="A0A3E2BKS0"/>